<dbReference type="Gene3D" id="3.90.79.10">
    <property type="entry name" value="Nucleoside Triphosphate Pyrophosphohydrolase"/>
    <property type="match status" value="1"/>
</dbReference>
<feature type="domain" description="Nudix hydrolase" evidence="3">
    <location>
        <begin position="3"/>
        <end position="30"/>
    </location>
</feature>
<dbReference type="InterPro" id="IPR015797">
    <property type="entry name" value="NUDIX_hydrolase-like_dom_sf"/>
</dbReference>
<dbReference type="InterPro" id="IPR020084">
    <property type="entry name" value="NUDIX_hydrolase_CS"/>
</dbReference>
<evidence type="ECO:0000313" key="4">
    <source>
        <dbReference type="EMBL" id="RUA22585.1"/>
    </source>
</evidence>
<reference evidence="4" key="1">
    <citation type="submission" date="2018-12" db="EMBL/GenBank/DDBJ databases">
        <authorList>
            <person name="Jadhav K."/>
            <person name="Kushwaha B."/>
            <person name="Jadhav I."/>
        </authorList>
    </citation>
    <scope>NUCLEOTIDE SEQUENCE [LARGE SCALE GENOMIC DNA]</scope>
    <source>
        <strain evidence="4">SBS 10</strain>
    </source>
</reference>
<keyword evidence="2" id="KW-0378">Hydrolase</keyword>
<dbReference type="SUPFAM" id="SSF55811">
    <property type="entry name" value="Nudix"/>
    <property type="match status" value="1"/>
</dbReference>
<proteinExistence type="predicted"/>
<gene>
    <name evidence="4" type="ORF">DSL92_05120</name>
</gene>
<dbReference type="GO" id="GO:0016787">
    <property type="term" value="F:hydrolase activity"/>
    <property type="evidence" value="ECO:0007669"/>
    <property type="project" value="UniProtKB-KW"/>
</dbReference>
<evidence type="ECO:0000256" key="2">
    <source>
        <dbReference type="ARBA" id="ARBA00022801"/>
    </source>
</evidence>
<dbReference type="Pfam" id="PF00293">
    <property type="entry name" value="NUDIX"/>
    <property type="match status" value="1"/>
</dbReference>
<dbReference type="AlphaFoldDB" id="A0A3S0Q185"/>
<sequence>MQPGGKMEAGEAAESALSRELAEELGLRVEPDRLSAAFAALRNQ</sequence>
<organism evidence="4">
    <name type="scientific">Billgrantia gudaonensis</name>
    <dbReference type="NCBI Taxonomy" id="376427"/>
    <lineage>
        <taxon>Bacteria</taxon>
        <taxon>Pseudomonadati</taxon>
        <taxon>Pseudomonadota</taxon>
        <taxon>Gammaproteobacteria</taxon>
        <taxon>Oceanospirillales</taxon>
        <taxon>Halomonadaceae</taxon>
        <taxon>Billgrantia</taxon>
    </lineage>
</organism>
<dbReference type="EMBL" id="RXHI01000014">
    <property type="protein sequence ID" value="RUA22585.1"/>
    <property type="molecule type" value="Genomic_DNA"/>
</dbReference>
<protein>
    <submittedName>
        <fullName evidence="4">NUDIX domain-containing protein</fullName>
    </submittedName>
</protein>
<accession>A0A3S0Q185</accession>
<dbReference type="PROSITE" id="PS00893">
    <property type="entry name" value="NUDIX_BOX"/>
    <property type="match status" value="1"/>
</dbReference>
<comment type="caution">
    <text evidence="4">The sequence shown here is derived from an EMBL/GenBank/DDBJ whole genome shotgun (WGS) entry which is preliminary data.</text>
</comment>
<comment type="cofactor">
    <cofactor evidence="1">
        <name>Mg(2+)</name>
        <dbReference type="ChEBI" id="CHEBI:18420"/>
    </cofactor>
</comment>
<dbReference type="InterPro" id="IPR000086">
    <property type="entry name" value="NUDIX_hydrolase_dom"/>
</dbReference>
<evidence type="ECO:0000259" key="3">
    <source>
        <dbReference type="Pfam" id="PF00293"/>
    </source>
</evidence>
<evidence type="ECO:0000256" key="1">
    <source>
        <dbReference type="ARBA" id="ARBA00001946"/>
    </source>
</evidence>
<name>A0A3S0Q185_9GAMM</name>